<feature type="domain" description="Thioredoxin" evidence="12">
    <location>
        <begin position="18"/>
        <end position="134"/>
    </location>
</feature>
<dbReference type="PROSITE" id="PS50862">
    <property type="entry name" value="AA_TRNA_LIGASE_II"/>
    <property type="match status" value="1"/>
</dbReference>
<evidence type="ECO:0000256" key="10">
    <source>
        <dbReference type="SAM" id="SignalP"/>
    </source>
</evidence>
<organism evidence="13 14">
    <name type="scientific">Symbiodinium microadriaticum</name>
    <name type="common">Dinoflagellate</name>
    <name type="synonym">Zooxanthella microadriatica</name>
    <dbReference type="NCBI Taxonomy" id="2951"/>
    <lineage>
        <taxon>Eukaryota</taxon>
        <taxon>Sar</taxon>
        <taxon>Alveolata</taxon>
        <taxon>Dinophyceae</taxon>
        <taxon>Suessiales</taxon>
        <taxon>Symbiodiniaceae</taxon>
        <taxon>Symbiodinium</taxon>
    </lineage>
</organism>
<dbReference type="PANTHER" id="PTHR43382:SF2">
    <property type="entry name" value="BIFUNCTIONAL GLUTAMATE_PROLINE--TRNA LIGASE"/>
    <property type="match status" value="1"/>
</dbReference>
<dbReference type="PROSITE" id="PS00194">
    <property type="entry name" value="THIOREDOXIN_1"/>
    <property type="match status" value="2"/>
</dbReference>
<dbReference type="InterPro" id="IPR045864">
    <property type="entry name" value="aa-tRNA-synth_II/BPL/LPL"/>
</dbReference>
<dbReference type="PROSITE" id="PS51352">
    <property type="entry name" value="THIOREDOXIN_2"/>
    <property type="match status" value="2"/>
</dbReference>
<dbReference type="Gene3D" id="3.40.50.800">
    <property type="entry name" value="Anticodon-binding domain"/>
    <property type="match status" value="1"/>
</dbReference>
<dbReference type="InterPro" id="IPR002316">
    <property type="entry name" value="Pro-tRNA-ligase_IIa"/>
</dbReference>
<dbReference type="Pfam" id="PF03129">
    <property type="entry name" value="HGTP_anticodon"/>
    <property type="match status" value="1"/>
</dbReference>
<evidence type="ECO:0000256" key="8">
    <source>
        <dbReference type="ARBA" id="ARBA00047671"/>
    </source>
</evidence>
<dbReference type="GO" id="GO:0005737">
    <property type="term" value="C:cytoplasm"/>
    <property type="evidence" value="ECO:0007669"/>
    <property type="project" value="InterPro"/>
</dbReference>
<dbReference type="InterPro" id="IPR036249">
    <property type="entry name" value="Thioredoxin-like_sf"/>
</dbReference>
<feature type="domain" description="Aminoacyl-transfer RNA synthetases class-II family profile" evidence="11">
    <location>
        <begin position="397"/>
        <end position="637"/>
    </location>
</feature>
<evidence type="ECO:0000313" key="14">
    <source>
        <dbReference type="Proteomes" id="UP000186817"/>
    </source>
</evidence>
<name>A0A1Q9EFP7_SYMMI</name>
<dbReference type="InterPro" id="IPR033721">
    <property type="entry name" value="ProRS_core_arch_euk"/>
</dbReference>
<feature type="domain" description="Thioredoxin" evidence="12">
    <location>
        <begin position="136"/>
        <end position="259"/>
    </location>
</feature>
<proteinExistence type="inferred from homology"/>
<evidence type="ECO:0000256" key="6">
    <source>
        <dbReference type="ARBA" id="ARBA00023146"/>
    </source>
</evidence>
<dbReference type="SUPFAM" id="SSF52954">
    <property type="entry name" value="Class II aaRS ABD-related"/>
    <property type="match status" value="1"/>
</dbReference>
<dbReference type="Pfam" id="PF00587">
    <property type="entry name" value="tRNA-synt_2b"/>
    <property type="match status" value="1"/>
</dbReference>
<comment type="catalytic activity">
    <reaction evidence="8">
        <text>tRNA(Pro) + L-proline + ATP = L-prolyl-tRNA(Pro) + AMP + diphosphate</text>
        <dbReference type="Rhea" id="RHEA:14305"/>
        <dbReference type="Rhea" id="RHEA-COMP:9700"/>
        <dbReference type="Rhea" id="RHEA-COMP:9702"/>
        <dbReference type="ChEBI" id="CHEBI:30616"/>
        <dbReference type="ChEBI" id="CHEBI:33019"/>
        <dbReference type="ChEBI" id="CHEBI:60039"/>
        <dbReference type="ChEBI" id="CHEBI:78442"/>
        <dbReference type="ChEBI" id="CHEBI:78532"/>
        <dbReference type="ChEBI" id="CHEBI:456215"/>
        <dbReference type="EC" id="6.1.1.15"/>
    </reaction>
</comment>
<feature type="chain" id="PRO_5013339662" description="proline--tRNA ligase" evidence="10">
    <location>
        <begin position="18"/>
        <end position="1500"/>
    </location>
</feature>
<dbReference type="HAMAP" id="MF_01571">
    <property type="entry name" value="Pro_tRNA_synth_type3"/>
    <property type="match status" value="1"/>
</dbReference>
<dbReference type="InterPro" id="IPR017937">
    <property type="entry name" value="Thioredoxin_CS"/>
</dbReference>
<dbReference type="GO" id="GO:0004827">
    <property type="term" value="F:proline-tRNA ligase activity"/>
    <property type="evidence" value="ECO:0007669"/>
    <property type="project" value="UniProtKB-EC"/>
</dbReference>
<dbReference type="Gene3D" id="3.40.30.10">
    <property type="entry name" value="Glutaredoxin"/>
    <property type="match status" value="2"/>
</dbReference>
<dbReference type="FunFam" id="3.30.930.10:FF:000007">
    <property type="entry name" value="Bifunctional glutamate/proline--tRNA ligase"/>
    <property type="match status" value="1"/>
</dbReference>
<dbReference type="InterPro" id="IPR004499">
    <property type="entry name" value="Pro-tRNA-ligase_IIa_arc-type"/>
</dbReference>
<keyword evidence="3" id="KW-0547">Nucleotide-binding</keyword>
<gene>
    <name evidence="13" type="primary">prs1</name>
    <name evidence="13" type="ORF">AK812_SmicGene10504</name>
</gene>
<protein>
    <recommendedName>
        <fullName evidence="1">proline--tRNA ligase</fullName>
        <ecNumber evidence="1">6.1.1.15</ecNumber>
    </recommendedName>
    <alternativeName>
        <fullName evidence="7">Prolyl-tRNA synthetase</fullName>
    </alternativeName>
</protein>
<dbReference type="Gene3D" id="3.30.930.10">
    <property type="entry name" value="Bira Bifunctional Protein, Domain 2"/>
    <property type="match status" value="1"/>
</dbReference>
<evidence type="ECO:0000313" key="13">
    <source>
        <dbReference type="EMBL" id="OLQ06229.1"/>
    </source>
</evidence>
<dbReference type="SUPFAM" id="SSF55681">
    <property type="entry name" value="Class II aaRS and biotin synthetases"/>
    <property type="match status" value="1"/>
</dbReference>
<sequence>MVHGAALPGVILWVVFGATSDAVDPAATKVHELTGSNFDSTVRNGHEMPWFVKFHAPWCGHCKKLAPVWEKLAEKLEGTVALAKVDATVEEGLAYEWEIEGYPTLILVSDGHRYRFRGSRTLDSLEAFAAGGYRELPQESPHSEAARGPDTFGGPDVVALSGNFDSVVRVPAATVLVVFYLRGCGHCRDMEGTWSALAKELKDKVVVASVDALANRPLAELWAVERFPTIKLVRGGQVYDFEGARTVEDLKAFTLEGFSLLDSSPLPPLEAGTAKQGNHTAAAGNTQVIGFILGMVFAGCLWVLYLRFSRSPSEIQMQATKSTKSARITSMARILRRAPASHRLFASQKRPRQEDTKGISASKSTDFAAWYTQVITRSEMIEYYDVSGCYILRPWSFFIWQEVSRWLDRKIQAIGVQNAYFPCFVSQEALSAEEDHLEGFSPEVAWVTRSGTSDLTKPIAIRPTSETIMYPSFAKWIRSHRDLPLQLNQWTNVVRWEFKQPTPFLRTREFLWQEGHTAHATEVEATNLVRSALDLYSCVYTDLLALPVIKGVKSVEEKFAGSVYTETLEAFIPETGRGIQAATSHYLGQNFARMFGIRFEDDAGQKQLVHQTCWGFTTRCIGIMIMVHGDDKGLVLPPRVAPTQAVLIPIPGSEGAGMSFQQPSSAPAHVVSRSSCSMRQSWNAKQNTKSTKEASKSSGPRFGGPWSKQRILRQLHACLQRLPRADRQVALKKHLKQRHRLELETWITSHPLRDSVCRTPAERMSGAAVFGRDVAELGAGGAADNGEMLLAIADVSEHFDIQEVDADVVSDTGQRLRKGIIRRNIKRQKNDPLYVVLVVINNLELFSAGTNDLAKAVDLHIALTSLKRRITKNPALMARFGAEVVHALQEQDISTSQARLSLRIHFPVHHWTGRHLRSPTYPWAEVQTTLAVWKTMQRARLEYSGFGAKKGGVFFLHTPASVESAWRTISRIYVDTWVAAGWDDQDLQTQLDSMRSAHATSSCCQLTVWNQYRMECEDRRHRLLERLMRQSEARERRALAREDRRAAQMEAKTRRLLSQVDRLIVRLEVLHREAEDTVTKSTKSSLDTLNRGIEARCSELATTLKECGVRAEVDARRSYTPGWKFNWWEMKGVPLRLEVGPKDMAQGTCRMVCRFDGSKKDVEQSKLATCIPAELKRIHEAMLEKATRERDEGVATVARWDEVVPMLNQRKLIMAPWCESAESEVEIRSRTKEELETGLPAAANVAKPLLTGAMKSLCIPLIQPPMPPGTKCFVTGDPAKRSPEEGHPWECLVSPELAAQLRVADGLNNWLVAWGVSGRGDPVLAEENSAGPVAPGVPRALLVAPARKSSTALGFQVLVGSSVAPWHGFQSRSEYKVCKVSEDALPIVESAVLEVDADDSLPSGTLAHLHMKLNLHRAVLWQGPSHEDQDTGLVWSAASVKCSGFCSQSDVSEPMDDWQQPSQHQVCSVARLARSPRLWHSQRFYSPEVVLCKIKLEGSS</sequence>
<feature type="region of interest" description="Disordered" evidence="9">
    <location>
        <begin position="677"/>
        <end position="706"/>
    </location>
</feature>
<reference evidence="13 14" key="1">
    <citation type="submission" date="2016-02" db="EMBL/GenBank/DDBJ databases">
        <title>Genome analysis of coral dinoflagellate symbionts highlights evolutionary adaptations to a symbiotic lifestyle.</title>
        <authorList>
            <person name="Aranda M."/>
            <person name="Li Y."/>
            <person name="Liew Y.J."/>
            <person name="Baumgarten S."/>
            <person name="Simakov O."/>
            <person name="Wilson M."/>
            <person name="Piel J."/>
            <person name="Ashoor H."/>
            <person name="Bougouffa S."/>
            <person name="Bajic V.B."/>
            <person name="Ryu T."/>
            <person name="Ravasi T."/>
            <person name="Bayer T."/>
            <person name="Micklem G."/>
            <person name="Kim H."/>
            <person name="Bhak J."/>
            <person name="Lajeunesse T.C."/>
            <person name="Voolstra C.R."/>
        </authorList>
    </citation>
    <scope>NUCLEOTIDE SEQUENCE [LARGE SCALE GENOMIC DNA]</scope>
    <source>
        <strain evidence="13 14">CCMP2467</strain>
    </source>
</reference>
<evidence type="ECO:0000256" key="1">
    <source>
        <dbReference type="ARBA" id="ARBA00012831"/>
    </source>
</evidence>
<dbReference type="EMBL" id="LSRX01000165">
    <property type="protein sequence ID" value="OLQ06229.1"/>
    <property type="molecule type" value="Genomic_DNA"/>
</dbReference>
<dbReference type="Pfam" id="PF09180">
    <property type="entry name" value="ProRS-C_1"/>
    <property type="match status" value="1"/>
</dbReference>
<evidence type="ECO:0000256" key="2">
    <source>
        <dbReference type="ARBA" id="ARBA00022598"/>
    </source>
</evidence>
<dbReference type="InterPro" id="IPR016061">
    <property type="entry name" value="Pro-tRNA_ligase_II_C"/>
</dbReference>
<keyword evidence="6" id="KW-0030">Aminoacyl-tRNA synthetase</keyword>
<dbReference type="CDD" id="cd02961">
    <property type="entry name" value="PDI_a_family"/>
    <property type="match status" value="2"/>
</dbReference>
<keyword evidence="4" id="KW-0067">ATP-binding</keyword>
<keyword evidence="14" id="KW-1185">Reference proteome</keyword>
<dbReference type="Gene3D" id="3.30.110.30">
    <property type="entry name" value="C-terminal domain of ProRS"/>
    <property type="match status" value="1"/>
</dbReference>
<keyword evidence="2 13" id="KW-0436">Ligase</keyword>
<dbReference type="InterPro" id="IPR002314">
    <property type="entry name" value="aa-tRNA-synt_IIb"/>
</dbReference>
<comment type="caution">
    <text evidence="13">The sequence shown here is derived from an EMBL/GenBank/DDBJ whole genome shotgun (WGS) entry which is preliminary data.</text>
</comment>
<dbReference type="SUPFAM" id="SSF52833">
    <property type="entry name" value="Thioredoxin-like"/>
    <property type="match status" value="2"/>
</dbReference>
<evidence type="ECO:0000259" key="12">
    <source>
        <dbReference type="PROSITE" id="PS51352"/>
    </source>
</evidence>
<dbReference type="EC" id="6.1.1.15" evidence="1"/>
<dbReference type="InterPro" id="IPR013766">
    <property type="entry name" value="Thioredoxin_domain"/>
</dbReference>
<dbReference type="GO" id="GO:0017101">
    <property type="term" value="C:aminoacyl-tRNA synthetase multienzyme complex"/>
    <property type="evidence" value="ECO:0007669"/>
    <property type="project" value="TreeGrafter"/>
</dbReference>
<evidence type="ECO:0000256" key="3">
    <source>
        <dbReference type="ARBA" id="ARBA00022741"/>
    </source>
</evidence>
<dbReference type="InterPro" id="IPR036621">
    <property type="entry name" value="Anticodon-bd_dom_sf"/>
</dbReference>
<dbReference type="Pfam" id="PF00085">
    <property type="entry name" value="Thioredoxin"/>
    <property type="match status" value="2"/>
</dbReference>
<keyword evidence="10" id="KW-0732">Signal</keyword>
<dbReference type="Proteomes" id="UP000186817">
    <property type="component" value="Unassembled WGS sequence"/>
</dbReference>
<dbReference type="GO" id="GO:0005524">
    <property type="term" value="F:ATP binding"/>
    <property type="evidence" value="ECO:0007669"/>
    <property type="project" value="UniProtKB-KW"/>
</dbReference>
<evidence type="ECO:0000256" key="9">
    <source>
        <dbReference type="SAM" id="MobiDB-lite"/>
    </source>
</evidence>
<dbReference type="InterPro" id="IPR004154">
    <property type="entry name" value="Anticodon-bd"/>
</dbReference>
<keyword evidence="5" id="KW-0648">Protein biosynthesis</keyword>
<dbReference type="OrthoDB" id="72053at2759"/>
<dbReference type="InterPro" id="IPR006195">
    <property type="entry name" value="aa-tRNA-synth_II"/>
</dbReference>
<evidence type="ECO:0000256" key="5">
    <source>
        <dbReference type="ARBA" id="ARBA00022917"/>
    </source>
</evidence>
<evidence type="ECO:0000259" key="11">
    <source>
        <dbReference type="PROSITE" id="PS50862"/>
    </source>
</evidence>
<evidence type="ECO:0000256" key="7">
    <source>
        <dbReference type="ARBA" id="ARBA00029731"/>
    </source>
</evidence>
<accession>A0A1Q9EFP7</accession>
<evidence type="ECO:0000256" key="4">
    <source>
        <dbReference type="ARBA" id="ARBA00022840"/>
    </source>
</evidence>
<dbReference type="InterPro" id="IPR017449">
    <property type="entry name" value="Pro-tRNA_synth_II"/>
</dbReference>
<dbReference type="PANTHER" id="PTHR43382">
    <property type="entry name" value="PROLYL-TRNA SYNTHETASE"/>
    <property type="match status" value="1"/>
</dbReference>
<dbReference type="PRINTS" id="PR01046">
    <property type="entry name" value="TRNASYNTHPRO"/>
</dbReference>
<dbReference type="CDD" id="cd00778">
    <property type="entry name" value="ProRS_core_arch_euk"/>
    <property type="match status" value="1"/>
</dbReference>
<feature type="compositionally biased region" description="Polar residues" evidence="9">
    <location>
        <begin position="677"/>
        <end position="689"/>
    </location>
</feature>
<dbReference type="SUPFAM" id="SSF64586">
    <property type="entry name" value="C-terminal domain of ProRS"/>
    <property type="match status" value="1"/>
</dbReference>
<feature type="signal peptide" evidence="10">
    <location>
        <begin position="1"/>
        <end position="17"/>
    </location>
</feature>
<dbReference type="GO" id="GO:0006433">
    <property type="term" value="P:prolyl-tRNA aminoacylation"/>
    <property type="evidence" value="ECO:0007669"/>
    <property type="project" value="InterPro"/>
</dbReference>
<dbReference type="SMART" id="SM00946">
    <property type="entry name" value="ProRS-C_1"/>
    <property type="match status" value="1"/>
</dbReference>